<comment type="caution">
    <text evidence="20">Lacks conserved residue(s) required for the propagation of feature annotation.</text>
</comment>
<evidence type="ECO:0000256" key="5">
    <source>
        <dbReference type="ARBA" id="ARBA00022729"/>
    </source>
</evidence>
<dbReference type="PRINTS" id="PR00254">
    <property type="entry name" value="NICOTINICR"/>
</dbReference>
<dbReference type="GO" id="GO:0004888">
    <property type="term" value="F:transmembrane signaling receptor activity"/>
    <property type="evidence" value="ECO:0007669"/>
    <property type="project" value="InterPro"/>
</dbReference>
<comment type="catalytic activity">
    <reaction evidence="17">
        <text>K(+)(in) = K(+)(out)</text>
        <dbReference type="Rhea" id="RHEA:29463"/>
        <dbReference type="ChEBI" id="CHEBI:29103"/>
    </reaction>
</comment>
<dbReference type="STRING" id="33528.ENSGAFP00000019224"/>
<dbReference type="InterPro" id="IPR002394">
    <property type="entry name" value="Nicotinic_acetylcholine_rcpt"/>
</dbReference>
<dbReference type="NCBIfam" id="TIGR00860">
    <property type="entry name" value="LIC"/>
    <property type="match status" value="2"/>
</dbReference>
<dbReference type="FunFam" id="1.20.58.390:FF:000001">
    <property type="entry name" value="Neuronal nicotinic acetylcholine receptor subunit 3"/>
    <property type="match status" value="1"/>
</dbReference>
<keyword evidence="7" id="KW-0770">Synapse</keyword>
<evidence type="ECO:0000256" key="4">
    <source>
        <dbReference type="ARBA" id="ARBA00022692"/>
    </source>
</evidence>
<feature type="transmembrane region" description="Helical" evidence="20">
    <location>
        <begin position="834"/>
        <end position="855"/>
    </location>
</feature>
<protein>
    <recommendedName>
        <fullName evidence="26">Neuronal acetylcholine receptor subunit alpha-3-like</fullName>
    </recommendedName>
</protein>
<dbReference type="PRINTS" id="PR00252">
    <property type="entry name" value="NRIONCHANNEL"/>
</dbReference>
<dbReference type="GO" id="GO:0007271">
    <property type="term" value="P:synaptic transmission, cholinergic"/>
    <property type="evidence" value="ECO:0007669"/>
    <property type="project" value="UniProtKB-ARBA"/>
</dbReference>
<dbReference type="EMBL" id="NHOQ01000682">
    <property type="protein sequence ID" value="PWA29047.1"/>
    <property type="molecule type" value="Genomic_DNA"/>
</dbReference>
<dbReference type="AlphaFoldDB" id="A0A315W0L2"/>
<dbReference type="InterPro" id="IPR036719">
    <property type="entry name" value="Neuro-gated_channel_TM_sf"/>
</dbReference>
<dbReference type="Pfam" id="PF02932">
    <property type="entry name" value="Neur_chan_memb"/>
    <property type="match status" value="2"/>
</dbReference>
<evidence type="ECO:0000256" key="2">
    <source>
        <dbReference type="ARBA" id="ARBA00022448"/>
    </source>
</evidence>
<dbReference type="InterPro" id="IPR006202">
    <property type="entry name" value="Neur_chan_lig-bd"/>
</dbReference>
<keyword evidence="2 20" id="KW-0813">Transport</keyword>
<evidence type="ECO:0000256" key="16">
    <source>
        <dbReference type="ARBA" id="ARBA00034104"/>
    </source>
</evidence>
<dbReference type="FunFam" id="2.70.170.10:FF:000008">
    <property type="entry name" value="Cholinergic receptor nicotinic alpha 6 subunit"/>
    <property type="match status" value="1"/>
</dbReference>
<dbReference type="GO" id="GO:0022848">
    <property type="term" value="F:acetylcholine-gated monoatomic cation-selective channel activity"/>
    <property type="evidence" value="ECO:0007669"/>
    <property type="project" value="InterPro"/>
</dbReference>
<dbReference type="Pfam" id="PF02931">
    <property type="entry name" value="Neur_chan_LBD"/>
    <property type="match status" value="2"/>
</dbReference>
<evidence type="ECO:0000259" key="23">
    <source>
        <dbReference type="Pfam" id="PF02932"/>
    </source>
</evidence>
<keyword evidence="14" id="KW-1071">Ligand-gated ion channel</keyword>
<keyword evidence="8 20" id="KW-0406">Ion transport</keyword>
<dbReference type="FunFam" id="1.20.58.390:FF:000022">
    <property type="entry name" value="Nicotinic acetylcholine receptor subunit alpha4"/>
    <property type="match status" value="1"/>
</dbReference>
<keyword evidence="10" id="KW-1015">Disulfide bond</keyword>
<evidence type="ECO:0000256" key="15">
    <source>
        <dbReference type="ARBA" id="ARBA00023303"/>
    </source>
</evidence>
<dbReference type="SUPFAM" id="SSF63712">
    <property type="entry name" value="Nicotinic receptor ligand binding domain-like"/>
    <property type="match status" value="2"/>
</dbReference>
<keyword evidence="6 20" id="KW-1133">Transmembrane helix</keyword>
<dbReference type="Proteomes" id="UP000250572">
    <property type="component" value="Unassembled WGS sequence"/>
</dbReference>
<evidence type="ECO:0000256" key="21">
    <source>
        <dbReference type="SAM" id="MobiDB-lite"/>
    </source>
</evidence>
<feature type="domain" description="Neurotransmitter-gated ion-channel transmembrane" evidence="23">
    <location>
        <begin position="265"/>
        <end position="529"/>
    </location>
</feature>
<keyword evidence="15 20" id="KW-0407">Ion channel</keyword>
<evidence type="ECO:0000256" key="17">
    <source>
        <dbReference type="ARBA" id="ARBA00034430"/>
    </source>
</evidence>
<feature type="transmembrane region" description="Helical" evidence="20">
    <location>
        <begin position="259"/>
        <end position="282"/>
    </location>
</feature>
<accession>A0A315W0L2</accession>
<dbReference type="Gene3D" id="2.70.170.10">
    <property type="entry name" value="Neurotransmitter-gated ion-channel ligand-binding domain"/>
    <property type="match status" value="2"/>
</dbReference>
<dbReference type="CDD" id="cd19064">
    <property type="entry name" value="LGIC_TM_nAChR"/>
    <property type="match status" value="2"/>
</dbReference>
<reference evidence="24 25" key="1">
    <citation type="journal article" date="2018" name="G3 (Bethesda)">
        <title>A High-Quality Reference Genome for the Invasive Mosquitofish Gambusia affinis Using a Chicago Library.</title>
        <authorList>
            <person name="Hoffberg S.L."/>
            <person name="Troendle N.J."/>
            <person name="Glenn T.C."/>
            <person name="Mahmud O."/>
            <person name="Louha S."/>
            <person name="Chalopin D."/>
            <person name="Bennetzen J.L."/>
            <person name="Mauricio R."/>
        </authorList>
    </citation>
    <scope>NUCLEOTIDE SEQUENCE [LARGE SCALE GENOMIC DNA]</scope>
    <source>
        <strain evidence="24">NE01/NJP1002.9</strain>
        <tissue evidence="24">Muscle</tissue>
    </source>
</reference>
<dbReference type="InterPro" id="IPR036734">
    <property type="entry name" value="Neur_chan_lig-bd_sf"/>
</dbReference>
<keyword evidence="13" id="KW-0628">Postsynaptic cell membrane</keyword>
<dbReference type="InterPro" id="IPR038050">
    <property type="entry name" value="Neuro_actylchol_rec"/>
</dbReference>
<feature type="transmembrane region" description="Helical" evidence="20">
    <location>
        <begin position="294"/>
        <end position="312"/>
    </location>
</feature>
<evidence type="ECO:0000256" key="1">
    <source>
        <dbReference type="ARBA" id="ARBA00009237"/>
    </source>
</evidence>
<comment type="caution">
    <text evidence="24">The sequence shown here is derived from an EMBL/GenBank/DDBJ whole genome shotgun (WGS) entry which is preliminary data.</text>
</comment>
<dbReference type="InterPro" id="IPR006201">
    <property type="entry name" value="Neur_channel"/>
</dbReference>
<evidence type="ECO:0000256" key="20">
    <source>
        <dbReference type="RuleBase" id="RU000687"/>
    </source>
</evidence>
<dbReference type="CDD" id="cd19016">
    <property type="entry name" value="LGIC_ECD_nAChR_A3"/>
    <property type="match status" value="1"/>
</dbReference>
<feature type="transmembrane region" description="Helical" evidence="20">
    <location>
        <begin position="512"/>
        <end position="534"/>
    </location>
</feature>
<dbReference type="InterPro" id="IPR006029">
    <property type="entry name" value="Neurotrans-gated_channel_TM"/>
</dbReference>
<comment type="catalytic activity">
    <reaction evidence="18">
        <text>Na(+)(in) = Na(+)(out)</text>
        <dbReference type="Rhea" id="RHEA:34963"/>
        <dbReference type="ChEBI" id="CHEBI:29101"/>
    </reaction>
</comment>
<evidence type="ECO:0000256" key="12">
    <source>
        <dbReference type="ARBA" id="ARBA00023180"/>
    </source>
</evidence>
<proteinExistence type="inferred from homology"/>
<dbReference type="InterPro" id="IPR018000">
    <property type="entry name" value="Neurotransmitter_ion_chnl_CS"/>
</dbReference>
<organism evidence="24 25">
    <name type="scientific">Gambusia affinis</name>
    <name type="common">Western mosquitofish</name>
    <name type="synonym">Heterandria affinis</name>
    <dbReference type="NCBI Taxonomy" id="33528"/>
    <lineage>
        <taxon>Eukaryota</taxon>
        <taxon>Metazoa</taxon>
        <taxon>Chordata</taxon>
        <taxon>Craniata</taxon>
        <taxon>Vertebrata</taxon>
        <taxon>Euteleostomi</taxon>
        <taxon>Actinopterygii</taxon>
        <taxon>Neopterygii</taxon>
        <taxon>Teleostei</taxon>
        <taxon>Neoteleostei</taxon>
        <taxon>Acanthomorphata</taxon>
        <taxon>Ovalentaria</taxon>
        <taxon>Atherinomorphae</taxon>
        <taxon>Cyprinodontiformes</taxon>
        <taxon>Poeciliidae</taxon>
        <taxon>Poeciliinae</taxon>
        <taxon>Gambusia</taxon>
    </lineage>
</organism>
<feature type="domain" description="Neurotransmitter-gated ion-channel transmembrane" evidence="23">
    <location>
        <begin position="775"/>
        <end position="1074"/>
    </location>
</feature>
<keyword evidence="4 20" id="KW-0812">Transmembrane</keyword>
<keyword evidence="12" id="KW-0325">Glycoprotein</keyword>
<dbReference type="PANTHER" id="PTHR18945">
    <property type="entry name" value="NEUROTRANSMITTER GATED ION CHANNEL"/>
    <property type="match status" value="1"/>
</dbReference>
<evidence type="ECO:0000256" key="10">
    <source>
        <dbReference type="ARBA" id="ARBA00023157"/>
    </source>
</evidence>
<keyword evidence="11" id="KW-0675">Receptor</keyword>
<feature type="transmembrane region" description="Helical" evidence="20">
    <location>
        <begin position="800"/>
        <end position="822"/>
    </location>
</feature>
<keyword evidence="25" id="KW-1185">Reference proteome</keyword>
<evidence type="ECO:0000256" key="13">
    <source>
        <dbReference type="ARBA" id="ARBA00023257"/>
    </source>
</evidence>
<evidence type="ECO:0000259" key="22">
    <source>
        <dbReference type="Pfam" id="PF02931"/>
    </source>
</evidence>
<feature type="transmembrane region" description="Helical" evidence="20">
    <location>
        <begin position="324"/>
        <end position="345"/>
    </location>
</feature>
<comment type="subcellular location">
    <subcellularLocation>
        <location evidence="16">Postsynaptic cell membrane</location>
        <topology evidence="16">Multi-pass membrane protein</topology>
    </subcellularLocation>
</comment>
<evidence type="ECO:0000313" key="25">
    <source>
        <dbReference type="Proteomes" id="UP000250572"/>
    </source>
</evidence>
<comment type="catalytic activity">
    <reaction evidence="19">
        <text>Ca(2+)(in) = Ca(2+)(out)</text>
        <dbReference type="Rhea" id="RHEA:29671"/>
        <dbReference type="ChEBI" id="CHEBI:29108"/>
    </reaction>
</comment>
<feature type="transmembrane region" description="Helical" evidence="20">
    <location>
        <begin position="769"/>
        <end position="793"/>
    </location>
</feature>
<gene>
    <name evidence="24" type="ORF">CCH79_00006248</name>
</gene>
<name>A0A315W0L2_GAMAF</name>
<dbReference type="Gene3D" id="1.20.58.390">
    <property type="entry name" value="Neurotransmitter-gated ion-channel transmembrane domain"/>
    <property type="match status" value="4"/>
</dbReference>
<evidence type="ECO:0000256" key="9">
    <source>
        <dbReference type="ARBA" id="ARBA00023136"/>
    </source>
</evidence>
<evidence type="ECO:0000256" key="19">
    <source>
        <dbReference type="ARBA" id="ARBA00036634"/>
    </source>
</evidence>
<evidence type="ECO:0000256" key="18">
    <source>
        <dbReference type="ARBA" id="ARBA00036239"/>
    </source>
</evidence>
<feature type="region of interest" description="Disordered" evidence="21">
    <location>
        <begin position="1"/>
        <end position="21"/>
    </location>
</feature>
<dbReference type="GO" id="GO:0045211">
    <property type="term" value="C:postsynaptic membrane"/>
    <property type="evidence" value="ECO:0007669"/>
    <property type="project" value="UniProtKB-SubCell"/>
</dbReference>
<keyword evidence="3" id="KW-1003">Cell membrane</keyword>
<evidence type="ECO:0000256" key="14">
    <source>
        <dbReference type="ARBA" id="ARBA00023286"/>
    </source>
</evidence>
<dbReference type="FunFam" id="1.20.58.390:FF:000008">
    <property type="entry name" value="Cholinergic receptor nicotinic beta 4 subunit"/>
    <property type="match status" value="1"/>
</dbReference>
<evidence type="ECO:0000256" key="8">
    <source>
        <dbReference type="ARBA" id="ARBA00023065"/>
    </source>
</evidence>
<sequence length="1075" mass="121701">MSEDRSAKKRSCGASSPTTSLGPDGAVNMTRTLFILAYFVLTLIHCSRSADSEERLMNWLLRKDRYNPLIRPAINRTERVTVKLQVSLAQLISVNEREQIMTTNVWLTQHWVDYRLSWDPSKYEGIDKLRIPSRHIWLPDIVLYNNADGTYEVTVFTNAIVLFNGSINWLPPAIYKSACKIEVKHFPFDQQNCTLKFRSWTYDHTEIDLILKTEVASMDDFTPSGEWDILALPGRRTVNPLDPTYVDLTYDFIIKRKPLFYTINLIIPCILITSLAILVFYLPSDCGEKMTLCISVLLALTVFLLLISKIVPPTSLDVPLIGKYLMFTMVLVTFSIITSVCVLNVHHRSPSTHTMPAWVKMIFLVKLPTLLFMKRPQNCSARQRLRQQRCLRARRAILGLGYPVAPNTGFTLSTSALLSSDSAFSTSGHKNVASPMGHSYTNRMEPLRSGDYLVSGFNSTQDLQQRSNPDWATDVQEAMNGVRFVAEHMMSDDDDQSVIEDWKYVAMVVDRMFLWIFVIVCVVGTLGLFLQPLFQTQIKNPAVADPCLTIFSGAGGTCSEAEHKLFSVIFSNYNQYIRPVENVSDPVIVQFEVSMSQLVKVDEVNQIMETNLWLRHIWNDYKLKWDPKAFGGVEFIRVPSNRIWKPDIVLYNNAVGDFQVDDKTKALLRYNGDVTWIPPAIFKSSCKIDVTYFPFDYQNCTMKFGSWTYDKAKIDLVLIGSTINLKDFWETGEWIIIDAPGYKHDIKYNCCEEIYTDITYSLYIRRLPLFYTINMIIPCLLISFLTVLVFYLPSDCGEKVTLCISVLLSLTVFLLVITETIPSTSLVIPLIGEYLLFTMIFVTLSIVITVFVLNVHYRTPKTHTMPCWVRHVFLGLLPRVMFMTRPERDPEKVTVAGSVETMHLRTCAVHSSGTLQKQHKPQALASSVMSSLTNRQRLFNNTDLSNLNNLSEDSSKCVSSGVLCCEGRCNCCWQKRSGKLPSDSGGGSGALGSLGALTGSTGAGVRQDSHCSSSESLDGGVMSLLPLSPEVREAIESVKYIAENMRLQNEAKEVQDDWKYVAMVIDRIFLWVFVL</sequence>
<evidence type="ECO:0000256" key="7">
    <source>
        <dbReference type="ARBA" id="ARBA00023018"/>
    </source>
</evidence>
<evidence type="ECO:0000256" key="6">
    <source>
        <dbReference type="ARBA" id="ARBA00022989"/>
    </source>
</evidence>
<dbReference type="PROSITE" id="PS00236">
    <property type="entry name" value="NEUROTR_ION_CHANNEL"/>
    <property type="match status" value="2"/>
</dbReference>
<dbReference type="SUPFAM" id="SSF90112">
    <property type="entry name" value="Neurotransmitter-gated ion-channel transmembrane pore"/>
    <property type="match status" value="2"/>
</dbReference>
<evidence type="ECO:0008006" key="26">
    <source>
        <dbReference type="Google" id="ProtNLM"/>
    </source>
</evidence>
<evidence type="ECO:0000313" key="24">
    <source>
        <dbReference type="EMBL" id="PWA29047.1"/>
    </source>
</evidence>
<evidence type="ECO:0000256" key="11">
    <source>
        <dbReference type="ARBA" id="ARBA00023170"/>
    </source>
</evidence>
<dbReference type="FunFam" id="2.70.170.10:FF:000006">
    <property type="entry name" value="Cholinergic receptor nicotinic beta 2 subunit"/>
    <property type="match status" value="1"/>
</dbReference>
<evidence type="ECO:0000256" key="3">
    <source>
        <dbReference type="ARBA" id="ARBA00022475"/>
    </source>
</evidence>
<feature type="domain" description="Neurotransmitter-gated ion-channel ligand-binding" evidence="22">
    <location>
        <begin position="53"/>
        <end position="258"/>
    </location>
</feature>
<keyword evidence="9 20" id="KW-0472">Membrane</keyword>
<feature type="non-terminal residue" evidence="24">
    <location>
        <position position="1075"/>
    </location>
</feature>
<feature type="domain" description="Neurotransmitter-gated ion-channel ligand-binding" evidence="22">
    <location>
        <begin position="563"/>
        <end position="767"/>
    </location>
</feature>
<keyword evidence="5" id="KW-0732">Signal</keyword>
<comment type="similarity">
    <text evidence="1">Belongs to the ligand-gated ion channel (TC 1.A.9) family. Acetylcholine receptor (TC 1.A.9.1) subfamily.</text>
</comment>